<proteinExistence type="predicted"/>
<organism evidence="1 2">
    <name type="scientific">Paenibacillus uliginis N3/975</name>
    <dbReference type="NCBI Taxonomy" id="1313296"/>
    <lineage>
        <taxon>Bacteria</taxon>
        <taxon>Bacillati</taxon>
        <taxon>Bacillota</taxon>
        <taxon>Bacilli</taxon>
        <taxon>Bacillales</taxon>
        <taxon>Paenibacillaceae</taxon>
        <taxon>Paenibacillus</taxon>
    </lineage>
</organism>
<dbReference type="RefSeq" id="WP_208917233.1">
    <property type="nucleotide sequence ID" value="NZ_LT840184.1"/>
</dbReference>
<evidence type="ECO:0000313" key="1">
    <source>
        <dbReference type="EMBL" id="SMF64978.1"/>
    </source>
</evidence>
<evidence type="ECO:0000313" key="2">
    <source>
        <dbReference type="Proteomes" id="UP000192940"/>
    </source>
</evidence>
<protein>
    <submittedName>
        <fullName evidence="1">Uncharacterized protein</fullName>
    </submittedName>
</protein>
<name>A0A1X7G6P2_9BACL</name>
<reference evidence="1 2" key="1">
    <citation type="submission" date="2017-04" db="EMBL/GenBank/DDBJ databases">
        <authorList>
            <person name="Afonso C.L."/>
            <person name="Miller P.J."/>
            <person name="Scott M.A."/>
            <person name="Spackman E."/>
            <person name="Goraichik I."/>
            <person name="Dimitrov K.M."/>
            <person name="Suarez D.L."/>
            <person name="Swayne D.E."/>
        </authorList>
    </citation>
    <scope>NUCLEOTIDE SEQUENCE [LARGE SCALE GENOMIC DNA]</scope>
    <source>
        <strain evidence="1 2">N3/975</strain>
    </source>
</reference>
<keyword evidence="2" id="KW-1185">Reference proteome</keyword>
<sequence>MAKITDSLPQLTEHKLHETMIRYMEIFRFDGNSAEQDIPWNDKSTNCGLFKISCSGASGYAEYALPDTREYADLVRWSSVFMRLKGLTVAEAISTVQKQQWGAVRTMLAESALKDLSANLIQCNERQRLGSLPLERSFLIDCSRAYFLF</sequence>
<dbReference type="Proteomes" id="UP000192940">
    <property type="component" value="Chromosome I"/>
</dbReference>
<accession>A0A1X7G6P2</accession>
<dbReference type="EMBL" id="LT840184">
    <property type="protein sequence ID" value="SMF64978.1"/>
    <property type="molecule type" value="Genomic_DNA"/>
</dbReference>
<dbReference type="AlphaFoldDB" id="A0A1X7G6P2"/>
<gene>
    <name evidence="1" type="ORF">SAMN05661091_0123</name>
</gene>